<dbReference type="InterPro" id="IPR000055">
    <property type="entry name" value="Restrct_endonuc_typeI_TRD"/>
</dbReference>
<feature type="domain" description="Type I restriction modification DNA specificity" evidence="5">
    <location>
        <begin position="1"/>
        <end position="158"/>
    </location>
</feature>
<reference evidence="6 7" key="1">
    <citation type="journal article" date="2022" name="Front. Microbiol.">
        <title>High genomic differentiation and limited gene flow indicate recent cryptic speciation within the genus Laspinema (cyanobacteria).</title>
        <authorList>
            <person name="Stanojkovic A."/>
            <person name="Skoupy S."/>
            <person name="Skaloud P."/>
            <person name="Dvorak P."/>
        </authorList>
    </citation>
    <scope>NUCLEOTIDE SEQUENCE [LARGE SCALE GENOMIC DNA]</scope>
    <source>
        <strain evidence="6 7">D2a</strain>
    </source>
</reference>
<protein>
    <submittedName>
        <fullName evidence="6">Restriction endonuclease subunit S</fullName>
    </submittedName>
</protein>
<keyword evidence="6" id="KW-0378">Hydrolase</keyword>
<evidence type="ECO:0000256" key="4">
    <source>
        <dbReference type="ARBA" id="ARBA00038652"/>
    </source>
</evidence>
<dbReference type="SUPFAM" id="SSF116734">
    <property type="entry name" value="DNA methylase specificity domain"/>
    <property type="match status" value="2"/>
</dbReference>
<dbReference type="GO" id="GO:0004519">
    <property type="term" value="F:endonuclease activity"/>
    <property type="evidence" value="ECO:0007669"/>
    <property type="project" value="UniProtKB-KW"/>
</dbReference>
<keyword evidence="6" id="KW-0255">Endonuclease</keyword>
<comment type="subunit">
    <text evidence="4">The methyltransferase is composed of M and S polypeptides.</text>
</comment>
<comment type="caution">
    <text evidence="6">The sequence shown here is derived from an EMBL/GenBank/DDBJ whole genome shotgun (WGS) entry which is preliminary data.</text>
</comment>
<dbReference type="Pfam" id="PF01420">
    <property type="entry name" value="Methylase_S"/>
    <property type="match status" value="2"/>
</dbReference>
<proteinExistence type="inferred from homology"/>
<comment type="similarity">
    <text evidence="1">Belongs to the type-I restriction system S methylase family.</text>
</comment>
<sequence>MEFVKLKDLCEFEKGSTGLAKAEPGDYPLVTTGAERKTSNIYQFDAKAVCIPLVSSTGHGHASLKNVHYQEGKFALGSILVALTSKDENRLNIQFLHLYLSQLKDQVLVPLMSGAANVALSIKKVQDIVIPLPSIERQHEIVERFKSIVIEEAELKAELTHQQTLLKKLRQQILQEAIEGKLTADWRSQNPDVEPASELLKRIATEKAQLVKDKKIKAQKPLPPITDEEKPFELPKGWLFTRFEICSINKDELRIPITKADRNAKQKIYDYYGASGVIDKIDGFTHQGRHLLVGEDGANLLARSTPIAFLADGKFWVNNHAHVIATIDSITLDYLAIHINAINLKPYISGGFQPKLSQANLNRIVIAVPPLMEQQAIVTKVENLLAICDQLETQITQNQTHAEQLMQSVLKEAFNPNSESTG</sequence>
<dbReference type="EMBL" id="JAMXFF010000008">
    <property type="protein sequence ID" value="MCT7966153.1"/>
    <property type="molecule type" value="Genomic_DNA"/>
</dbReference>
<keyword evidence="2" id="KW-0680">Restriction system</keyword>
<keyword evidence="3" id="KW-0238">DNA-binding</keyword>
<keyword evidence="7" id="KW-1185">Reference proteome</keyword>
<name>A0ABT2MN47_9CYAN</name>
<accession>A0ABT2MN47</accession>
<gene>
    <name evidence="6" type="ORF">NG799_07385</name>
</gene>
<evidence type="ECO:0000259" key="5">
    <source>
        <dbReference type="Pfam" id="PF01420"/>
    </source>
</evidence>
<dbReference type="Proteomes" id="UP001525890">
    <property type="component" value="Unassembled WGS sequence"/>
</dbReference>
<dbReference type="InterPro" id="IPR051212">
    <property type="entry name" value="Type-I_RE_S_subunit"/>
</dbReference>
<evidence type="ECO:0000256" key="3">
    <source>
        <dbReference type="ARBA" id="ARBA00023125"/>
    </source>
</evidence>
<evidence type="ECO:0000256" key="2">
    <source>
        <dbReference type="ARBA" id="ARBA00022747"/>
    </source>
</evidence>
<dbReference type="RefSeq" id="WP_368005803.1">
    <property type="nucleotide sequence ID" value="NZ_JAMXFF010000008.1"/>
</dbReference>
<evidence type="ECO:0000313" key="6">
    <source>
        <dbReference type="EMBL" id="MCT7966153.1"/>
    </source>
</evidence>
<dbReference type="CDD" id="cd17262">
    <property type="entry name" value="RMtype1_S_Aco12261I-TRD2-CR2"/>
    <property type="match status" value="1"/>
</dbReference>
<organism evidence="6 7">
    <name type="scientific">Laspinema palackyanum D2a</name>
    <dbReference type="NCBI Taxonomy" id="2953684"/>
    <lineage>
        <taxon>Bacteria</taxon>
        <taxon>Bacillati</taxon>
        <taxon>Cyanobacteriota</taxon>
        <taxon>Cyanophyceae</taxon>
        <taxon>Oscillatoriophycideae</taxon>
        <taxon>Oscillatoriales</taxon>
        <taxon>Laspinemataceae</taxon>
        <taxon>Laspinema</taxon>
        <taxon>Laspinema palackyanum</taxon>
    </lineage>
</organism>
<dbReference type="InterPro" id="IPR044946">
    <property type="entry name" value="Restrct_endonuc_typeI_TRD_sf"/>
</dbReference>
<feature type="domain" description="Type I restriction modification DNA specificity" evidence="5">
    <location>
        <begin position="244"/>
        <end position="397"/>
    </location>
</feature>
<dbReference type="PANTHER" id="PTHR43140:SF1">
    <property type="entry name" value="TYPE I RESTRICTION ENZYME ECOKI SPECIFICITY SUBUNIT"/>
    <property type="match status" value="1"/>
</dbReference>
<evidence type="ECO:0000313" key="7">
    <source>
        <dbReference type="Proteomes" id="UP001525890"/>
    </source>
</evidence>
<dbReference type="Gene3D" id="3.90.220.20">
    <property type="entry name" value="DNA methylase specificity domains"/>
    <property type="match status" value="2"/>
</dbReference>
<evidence type="ECO:0000256" key="1">
    <source>
        <dbReference type="ARBA" id="ARBA00010923"/>
    </source>
</evidence>
<dbReference type="PANTHER" id="PTHR43140">
    <property type="entry name" value="TYPE-1 RESTRICTION ENZYME ECOKI SPECIFICITY PROTEIN"/>
    <property type="match status" value="1"/>
</dbReference>
<keyword evidence="6" id="KW-0540">Nuclease</keyword>